<protein>
    <submittedName>
        <fullName evidence="1">Uncharacterized protein</fullName>
    </submittedName>
</protein>
<organism evidence="1">
    <name type="scientific">marine metagenome</name>
    <dbReference type="NCBI Taxonomy" id="408172"/>
    <lineage>
        <taxon>unclassified sequences</taxon>
        <taxon>metagenomes</taxon>
        <taxon>ecological metagenomes</taxon>
    </lineage>
</organism>
<dbReference type="EMBL" id="UINC01066805">
    <property type="protein sequence ID" value="SVB97870.1"/>
    <property type="molecule type" value="Genomic_DNA"/>
</dbReference>
<dbReference type="AlphaFoldDB" id="A0A382IDX0"/>
<accession>A0A382IDX0</accession>
<proteinExistence type="predicted"/>
<sequence>MRYIRRKGVTELAKNVVIKDVSMEKFFLYINGASLYFVRELKLWTSPQTQNKI</sequence>
<reference evidence="1" key="1">
    <citation type="submission" date="2018-05" db="EMBL/GenBank/DDBJ databases">
        <authorList>
            <person name="Lanie J.A."/>
            <person name="Ng W.-L."/>
            <person name="Kazmierczak K.M."/>
            <person name="Andrzejewski T.M."/>
            <person name="Davidsen T.M."/>
            <person name="Wayne K.J."/>
            <person name="Tettelin H."/>
            <person name="Glass J.I."/>
            <person name="Rusch D."/>
            <person name="Podicherti R."/>
            <person name="Tsui H.-C.T."/>
            <person name="Winkler M.E."/>
        </authorList>
    </citation>
    <scope>NUCLEOTIDE SEQUENCE</scope>
</reference>
<evidence type="ECO:0000313" key="1">
    <source>
        <dbReference type="EMBL" id="SVB97870.1"/>
    </source>
</evidence>
<gene>
    <name evidence="1" type="ORF">METZ01_LOCUS250724</name>
</gene>
<name>A0A382IDX0_9ZZZZ</name>